<feature type="non-terminal residue" evidence="2">
    <location>
        <position position="539"/>
    </location>
</feature>
<protein>
    <recommendedName>
        <fullName evidence="3">Dockerin domain-containing protein</fullName>
    </recommendedName>
</protein>
<dbReference type="Gene3D" id="2.60.40.680">
    <property type="match status" value="1"/>
</dbReference>
<evidence type="ECO:0008006" key="3">
    <source>
        <dbReference type="Google" id="ProtNLM"/>
    </source>
</evidence>
<name>A0A6J4KBC7_9CHLR</name>
<dbReference type="SUPFAM" id="SSF49384">
    <property type="entry name" value="Carbohydrate-binding domain"/>
    <property type="match status" value="1"/>
</dbReference>
<dbReference type="CDD" id="cd08547">
    <property type="entry name" value="Type_II_cohesin"/>
    <property type="match status" value="1"/>
</dbReference>
<dbReference type="EMBL" id="CADCTR010001529">
    <property type="protein sequence ID" value="CAA9300099.1"/>
    <property type="molecule type" value="Genomic_DNA"/>
</dbReference>
<dbReference type="GO" id="GO:0000272">
    <property type="term" value="P:polysaccharide catabolic process"/>
    <property type="evidence" value="ECO:0007669"/>
    <property type="project" value="InterPro"/>
</dbReference>
<reference evidence="2" key="1">
    <citation type="submission" date="2020-02" db="EMBL/GenBank/DDBJ databases">
        <authorList>
            <person name="Meier V. D."/>
        </authorList>
    </citation>
    <scope>NUCLEOTIDE SEQUENCE</scope>
    <source>
        <strain evidence="2">AVDCRST_MAG93</strain>
    </source>
</reference>
<proteinExistence type="predicted"/>
<organism evidence="2">
    <name type="scientific">uncultured Chloroflexia bacterium</name>
    <dbReference type="NCBI Taxonomy" id="1672391"/>
    <lineage>
        <taxon>Bacteria</taxon>
        <taxon>Bacillati</taxon>
        <taxon>Chloroflexota</taxon>
        <taxon>Chloroflexia</taxon>
        <taxon>environmental samples</taxon>
    </lineage>
</organism>
<feature type="signal peptide" evidence="1">
    <location>
        <begin position="1"/>
        <end position="40"/>
    </location>
</feature>
<dbReference type="InterPro" id="IPR018247">
    <property type="entry name" value="EF_Hand_1_Ca_BS"/>
</dbReference>
<evidence type="ECO:0000256" key="1">
    <source>
        <dbReference type="SAM" id="SignalP"/>
    </source>
</evidence>
<dbReference type="InterPro" id="IPR008965">
    <property type="entry name" value="CBM2/CBM3_carb-bd_dom_sf"/>
</dbReference>
<dbReference type="GO" id="GO:0030246">
    <property type="term" value="F:carbohydrate binding"/>
    <property type="evidence" value="ECO:0007669"/>
    <property type="project" value="InterPro"/>
</dbReference>
<keyword evidence="1" id="KW-0732">Signal</keyword>
<feature type="chain" id="PRO_5027051366" description="Dockerin domain-containing protein" evidence="1">
    <location>
        <begin position="41"/>
        <end position="539"/>
    </location>
</feature>
<dbReference type="InterPro" id="IPR036439">
    <property type="entry name" value="Dockerin_dom_sf"/>
</dbReference>
<evidence type="ECO:0000313" key="2">
    <source>
        <dbReference type="EMBL" id="CAA9300099.1"/>
    </source>
</evidence>
<dbReference type="AlphaFoldDB" id="A0A6J4KBC7"/>
<dbReference type="PROSITE" id="PS00018">
    <property type="entry name" value="EF_HAND_1"/>
    <property type="match status" value="2"/>
</dbReference>
<sequence>MMRYLNAQGHGSSLTSTVRMLLALVLLASLVASGSGVASAAGRPAFRITAPKHVAIDQPIELTVTATDVTNIAGYETNVLYDPTAAEFDGLSQGQSDLASLGRDVTPIGPVELTNGVSFGLYSCSVQDCLTRNGARQTKGGSGKVTLALLSITPRQAGTLVRRVTGTNVVDAAGKTVKVTGADQVITVQVGTGSTRRFAAPTLAAAKGKAGKVTTLDLNGDGLVSFTDVSEAALSWTLLRRMGERCSAKATPYGDVNGDGCVDIADLQAIVANYSASNARQRVSPANTQRSTAPETVGIAATGLTWTVNSTDDIADVAIGDGICRTSKGNCTLRAAIAEANVHQGPDTIVFGISGTGVKQIQLVSQLPTLNDMTGGTTIDGYTQAGAAPNTDPLKSNAAIRVQLRGNGSNKFNGIVITSPGNVVRGLAFFNMMAGVYLTGPGATDNVVAGNFLGLDASGNNGATFRADVAIGNVSLDSGASRNIIGGTALADRNVISGAACDGISFKYEGTERNLVYNNIIGLAPDGRSRRTIYVESVD</sequence>
<dbReference type="Gene3D" id="1.10.1330.10">
    <property type="entry name" value="Dockerin domain"/>
    <property type="match status" value="1"/>
</dbReference>
<accession>A0A6J4KBC7</accession>
<gene>
    <name evidence="2" type="ORF">AVDCRST_MAG93-4534</name>
</gene>